<protein>
    <submittedName>
        <fullName evidence="1">Uncharacterized protein</fullName>
    </submittedName>
</protein>
<evidence type="ECO:0000313" key="1">
    <source>
        <dbReference type="EMBL" id="JAE19966.1"/>
    </source>
</evidence>
<dbReference type="EMBL" id="GBRH01177930">
    <property type="protein sequence ID" value="JAE19966.1"/>
    <property type="molecule type" value="Transcribed_RNA"/>
</dbReference>
<accession>A0A0A9GBP4</accession>
<reference evidence="1" key="1">
    <citation type="submission" date="2014-09" db="EMBL/GenBank/DDBJ databases">
        <authorList>
            <person name="Magalhaes I.L.F."/>
            <person name="Oliveira U."/>
            <person name="Santos F.R."/>
            <person name="Vidigal T.H.D.A."/>
            <person name="Brescovit A.D."/>
            <person name="Santos A.J."/>
        </authorList>
    </citation>
    <scope>NUCLEOTIDE SEQUENCE</scope>
    <source>
        <tissue evidence="1">Shoot tissue taken approximately 20 cm above the soil surface</tissue>
    </source>
</reference>
<name>A0A0A9GBP4_ARUDO</name>
<reference evidence="1" key="2">
    <citation type="journal article" date="2015" name="Data Brief">
        <title>Shoot transcriptome of the giant reed, Arundo donax.</title>
        <authorList>
            <person name="Barrero R.A."/>
            <person name="Guerrero F.D."/>
            <person name="Moolhuijzen P."/>
            <person name="Goolsby J.A."/>
            <person name="Tidwell J."/>
            <person name="Bellgard S.E."/>
            <person name="Bellgard M.I."/>
        </authorList>
    </citation>
    <scope>NUCLEOTIDE SEQUENCE</scope>
    <source>
        <tissue evidence="1">Shoot tissue taken approximately 20 cm above the soil surface</tissue>
    </source>
</reference>
<proteinExistence type="predicted"/>
<sequence length="25" mass="3206">MYTEMMWVRSYCRYSFVLRCDTNFC</sequence>
<organism evidence="1">
    <name type="scientific">Arundo donax</name>
    <name type="common">Giant reed</name>
    <name type="synonym">Donax arundinaceus</name>
    <dbReference type="NCBI Taxonomy" id="35708"/>
    <lineage>
        <taxon>Eukaryota</taxon>
        <taxon>Viridiplantae</taxon>
        <taxon>Streptophyta</taxon>
        <taxon>Embryophyta</taxon>
        <taxon>Tracheophyta</taxon>
        <taxon>Spermatophyta</taxon>
        <taxon>Magnoliopsida</taxon>
        <taxon>Liliopsida</taxon>
        <taxon>Poales</taxon>
        <taxon>Poaceae</taxon>
        <taxon>PACMAD clade</taxon>
        <taxon>Arundinoideae</taxon>
        <taxon>Arundineae</taxon>
        <taxon>Arundo</taxon>
    </lineage>
</organism>
<dbReference type="AlphaFoldDB" id="A0A0A9GBP4"/>